<dbReference type="EMBL" id="OCNE01000012">
    <property type="protein sequence ID" value="SOD63840.1"/>
    <property type="molecule type" value="Genomic_DNA"/>
</dbReference>
<organism evidence="1 2">
    <name type="scientific">Streptomyces zhaozhouensis</name>
    <dbReference type="NCBI Taxonomy" id="1300267"/>
    <lineage>
        <taxon>Bacteria</taxon>
        <taxon>Bacillati</taxon>
        <taxon>Actinomycetota</taxon>
        <taxon>Actinomycetes</taxon>
        <taxon>Kitasatosporales</taxon>
        <taxon>Streptomycetaceae</taxon>
        <taxon>Streptomyces</taxon>
    </lineage>
</organism>
<name>A0A286DYY9_9ACTN</name>
<reference evidence="1 2" key="1">
    <citation type="submission" date="2017-09" db="EMBL/GenBank/DDBJ databases">
        <authorList>
            <person name="Ehlers B."/>
            <person name="Leendertz F.H."/>
        </authorList>
    </citation>
    <scope>NUCLEOTIDE SEQUENCE [LARGE SCALE GENOMIC DNA]</scope>
    <source>
        <strain evidence="1 2">CGMCC 4.7095</strain>
    </source>
</reference>
<protein>
    <submittedName>
        <fullName evidence="1">Uncharacterized protein</fullName>
    </submittedName>
</protein>
<dbReference type="Proteomes" id="UP000219072">
    <property type="component" value="Unassembled WGS sequence"/>
</dbReference>
<evidence type="ECO:0000313" key="2">
    <source>
        <dbReference type="Proteomes" id="UP000219072"/>
    </source>
</evidence>
<sequence length="129" mass="14442">MRLRHVTAETAATEEDLTMMSFCAMLTSSLGDAHQYHVLLDGGERKFHLTLVTNKRETLSTTPEGIPDTFCKLSLETGKMEIAPGDGDDYFDRETHGYSREEFARVSVHIRTGWVRDGSPPATVVKYFG</sequence>
<evidence type="ECO:0000313" key="1">
    <source>
        <dbReference type="EMBL" id="SOD63840.1"/>
    </source>
</evidence>
<proteinExistence type="predicted"/>
<gene>
    <name evidence="1" type="ORF">SAMN06297387_112200</name>
</gene>
<dbReference type="AlphaFoldDB" id="A0A286DYY9"/>
<accession>A0A286DYY9</accession>
<keyword evidence="2" id="KW-1185">Reference proteome</keyword>